<sequence>MQEKAILYRRLIMRKKVENCYFLKGRDGLILEAILLGLLVGKMRGGKLKRLTPSVLRFSWIIFFAFALQIGISIMNFLGHPFFIQHRMMAYVVSYVLLFLSLFLNMDFKCMWFIMVGAIANFAAIMLNGGSMPVDLMVLENLGFENMLNSIQQGALPHYIPLEEAGAYTRYLGKSLSMPDIYPLKQIFSIGDLFISAGIFFLIQNMMIPSVYNRTSKIIRFDHKAKVFK</sequence>
<proteinExistence type="predicted"/>
<evidence type="ECO:0008006" key="4">
    <source>
        <dbReference type="Google" id="ProtNLM"/>
    </source>
</evidence>
<dbReference type="STRING" id="426128.SAMN05660297_00751"/>
<protein>
    <recommendedName>
        <fullName evidence="4">DUF5317 domain-containing protein</fullName>
    </recommendedName>
</protein>
<keyword evidence="3" id="KW-1185">Reference proteome</keyword>
<evidence type="ECO:0000256" key="1">
    <source>
        <dbReference type="SAM" id="Phobius"/>
    </source>
</evidence>
<feature type="transmembrane region" description="Helical" evidence="1">
    <location>
        <begin position="112"/>
        <end position="130"/>
    </location>
</feature>
<accession>A0A1H9ZW75</accession>
<evidence type="ECO:0000313" key="3">
    <source>
        <dbReference type="Proteomes" id="UP000199568"/>
    </source>
</evidence>
<dbReference type="Pfam" id="PF17248">
    <property type="entry name" value="DUF5317"/>
    <property type="match status" value="1"/>
</dbReference>
<feature type="transmembrane region" description="Helical" evidence="1">
    <location>
        <begin position="60"/>
        <end position="79"/>
    </location>
</feature>
<evidence type="ECO:0000313" key="2">
    <source>
        <dbReference type="EMBL" id="SES86032.1"/>
    </source>
</evidence>
<feature type="transmembrane region" description="Helical" evidence="1">
    <location>
        <begin position="187"/>
        <end position="207"/>
    </location>
</feature>
<reference evidence="2 3" key="1">
    <citation type="submission" date="2016-10" db="EMBL/GenBank/DDBJ databases">
        <authorList>
            <person name="de Groot N.N."/>
        </authorList>
    </citation>
    <scope>NUCLEOTIDE SEQUENCE [LARGE SCALE GENOMIC DNA]</scope>
    <source>
        <strain evidence="2 3">DSM 18979</strain>
    </source>
</reference>
<feature type="transmembrane region" description="Helical" evidence="1">
    <location>
        <begin position="88"/>
        <end position="106"/>
    </location>
</feature>
<dbReference type="Proteomes" id="UP000199568">
    <property type="component" value="Unassembled WGS sequence"/>
</dbReference>
<keyword evidence="1" id="KW-1133">Transmembrane helix</keyword>
<keyword evidence="1" id="KW-0812">Transmembrane</keyword>
<keyword evidence="1" id="KW-0472">Membrane</keyword>
<name>A0A1H9ZW75_9FIRM</name>
<organism evidence="2 3">
    <name type="scientific">Natronincola peptidivorans</name>
    <dbReference type="NCBI Taxonomy" id="426128"/>
    <lineage>
        <taxon>Bacteria</taxon>
        <taxon>Bacillati</taxon>
        <taxon>Bacillota</taxon>
        <taxon>Clostridia</taxon>
        <taxon>Peptostreptococcales</taxon>
        <taxon>Natronincolaceae</taxon>
        <taxon>Natronincola</taxon>
    </lineage>
</organism>
<gene>
    <name evidence="2" type="ORF">SAMN05660297_00751</name>
</gene>
<dbReference type="EMBL" id="FOHU01000002">
    <property type="protein sequence ID" value="SES86032.1"/>
    <property type="molecule type" value="Genomic_DNA"/>
</dbReference>
<dbReference type="AlphaFoldDB" id="A0A1H9ZW75"/>
<dbReference type="InterPro" id="IPR035168">
    <property type="entry name" value="DUF5317"/>
</dbReference>